<organism evidence="3 4">
    <name type="scientific">Mytilus edulis</name>
    <name type="common">Blue mussel</name>
    <dbReference type="NCBI Taxonomy" id="6550"/>
    <lineage>
        <taxon>Eukaryota</taxon>
        <taxon>Metazoa</taxon>
        <taxon>Spiralia</taxon>
        <taxon>Lophotrochozoa</taxon>
        <taxon>Mollusca</taxon>
        <taxon>Bivalvia</taxon>
        <taxon>Autobranchia</taxon>
        <taxon>Pteriomorphia</taxon>
        <taxon>Mytilida</taxon>
        <taxon>Mytiloidea</taxon>
        <taxon>Mytilidae</taxon>
        <taxon>Mytilinae</taxon>
        <taxon>Mytilus</taxon>
    </lineage>
</organism>
<keyword evidence="4" id="KW-1185">Reference proteome</keyword>
<reference evidence="3" key="1">
    <citation type="submission" date="2021-03" db="EMBL/GenBank/DDBJ databases">
        <authorList>
            <person name="Bekaert M."/>
        </authorList>
    </citation>
    <scope>NUCLEOTIDE SEQUENCE</scope>
</reference>
<protein>
    <submittedName>
        <fullName evidence="3">GCC1</fullName>
    </submittedName>
</protein>
<keyword evidence="1" id="KW-0175">Coiled coil</keyword>
<sequence length="183" mass="21309">MERLKIENQKHINQEQRNLDESEKMLQQQSTHSEERVAMLETKLSEISKVVGEYERLKCQDQITIQKLKERVSQLDLENTALSQSQSSGTYGQDDDTSDPQVFAEKILNLKDMLKSANKHSENPVKLKGLFTDEEDATLNDCPFCDKAKDDYEQVKEEFERYKLRAQSVLKNKNTKVCQKYLD</sequence>
<evidence type="ECO:0000256" key="2">
    <source>
        <dbReference type="SAM" id="MobiDB-lite"/>
    </source>
</evidence>
<feature type="coiled-coil region" evidence="1">
    <location>
        <begin position="145"/>
        <end position="172"/>
    </location>
</feature>
<dbReference type="EMBL" id="CAJPWZ010001256">
    <property type="protein sequence ID" value="CAG2211167.1"/>
    <property type="molecule type" value="Genomic_DNA"/>
</dbReference>
<name>A0A8S3RY48_MYTED</name>
<accession>A0A8S3RY48</accession>
<dbReference type="OrthoDB" id="6146091at2759"/>
<evidence type="ECO:0000256" key="1">
    <source>
        <dbReference type="SAM" id="Coils"/>
    </source>
</evidence>
<evidence type="ECO:0000313" key="4">
    <source>
        <dbReference type="Proteomes" id="UP000683360"/>
    </source>
</evidence>
<feature type="compositionally biased region" description="Basic and acidic residues" evidence="2">
    <location>
        <begin position="1"/>
        <end position="24"/>
    </location>
</feature>
<evidence type="ECO:0000313" key="3">
    <source>
        <dbReference type="EMBL" id="CAG2211167.1"/>
    </source>
</evidence>
<comment type="caution">
    <text evidence="3">The sequence shown here is derived from an EMBL/GenBank/DDBJ whole genome shotgun (WGS) entry which is preliminary data.</text>
</comment>
<dbReference type="AlphaFoldDB" id="A0A8S3RY48"/>
<dbReference type="Proteomes" id="UP000683360">
    <property type="component" value="Unassembled WGS sequence"/>
</dbReference>
<proteinExistence type="predicted"/>
<feature type="region of interest" description="Disordered" evidence="2">
    <location>
        <begin position="1"/>
        <end position="33"/>
    </location>
</feature>
<gene>
    <name evidence="3" type="ORF">MEDL_25218</name>
</gene>